<dbReference type="EMBL" id="FMUX01000026">
    <property type="protein sequence ID" value="SCY84286.1"/>
    <property type="molecule type" value="Genomic_DNA"/>
</dbReference>
<evidence type="ECO:0000313" key="2">
    <source>
        <dbReference type="Proteomes" id="UP000198870"/>
    </source>
</evidence>
<proteinExistence type="predicted"/>
<dbReference type="OrthoDB" id="5452435at2"/>
<dbReference type="RefSeq" id="WP_092215003.1">
    <property type="nucleotide sequence ID" value="NZ_FMUX01000026.1"/>
</dbReference>
<reference evidence="1 2" key="1">
    <citation type="submission" date="2016-10" db="EMBL/GenBank/DDBJ databases">
        <authorList>
            <person name="de Groot N.N."/>
        </authorList>
    </citation>
    <scope>NUCLEOTIDE SEQUENCE [LARGE SCALE GENOMIC DNA]</scope>
    <source>
        <strain evidence="1 2">AA1</strain>
    </source>
</reference>
<organism evidence="1 2">
    <name type="scientific">Desulfoluna spongiiphila</name>
    <dbReference type="NCBI Taxonomy" id="419481"/>
    <lineage>
        <taxon>Bacteria</taxon>
        <taxon>Pseudomonadati</taxon>
        <taxon>Thermodesulfobacteriota</taxon>
        <taxon>Desulfobacteria</taxon>
        <taxon>Desulfobacterales</taxon>
        <taxon>Desulfolunaceae</taxon>
        <taxon>Desulfoluna</taxon>
    </lineage>
</organism>
<protein>
    <submittedName>
        <fullName evidence="1">Uncharacterized protein</fullName>
    </submittedName>
</protein>
<evidence type="ECO:0000313" key="1">
    <source>
        <dbReference type="EMBL" id="SCY84286.1"/>
    </source>
</evidence>
<name>A0A1G5J7E6_9BACT</name>
<keyword evidence="2" id="KW-1185">Reference proteome</keyword>
<dbReference type="STRING" id="419481.SAMN05216233_1264"/>
<dbReference type="Proteomes" id="UP000198870">
    <property type="component" value="Unassembled WGS sequence"/>
</dbReference>
<accession>A0A1G5J7E6</accession>
<gene>
    <name evidence="1" type="ORF">SAMN05216233_1264</name>
</gene>
<sequence>MTDTLSNPKAITAYLKEAGYKVSQSTVYKHRDEGRIPAQKDGSFLVKDVDRYAGMHLKRLDGEAFSEDMEAIQRQKLTAEARKADAQADHWELKTLVDSGQYIDRELFNGELAARAAIFRNALATFFRTNAGEMIRLVKGEPEMGPDLIDFWLEKLEGAIGRYAEPKKWPVMAVSTMDSKEMDLEEMAE</sequence>
<dbReference type="AlphaFoldDB" id="A0A1G5J7E6"/>